<feature type="region of interest" description="Disordered" evidence="1">
    <location>
        <begin position="63"/>
        <end position="108"/>
    </location>
</feature>
<gene>
    <name evidence="2" type="ORF">B0J12DRAFT_239459</name>
</gene>
<organism evidence="2 3">
    <name type="scientific">Macrophomina phaseolina</name>
    <dbReference type="NCBI Taxonomy" id="35725"/>
    <lineage>
        <taxon>Eukaryota</taxon>
        <taxon>Fungi</taxon>
        <taxon>Dikarya</taxon>
        <taxon>Ascomycota</taxon>
        <taxon>Pezizomycotina</taxon>
        <taxon>Dothideomycetes</taxon>
        <taxon>Dothideomycetes incertae sedis</taxon>
        <taxon>Botryosphaeriales</taxon>
        <taxon>Botryosphaeriaceae</taxon>
        <taxon>Macrophomina</taxon>
    </lineage>
</organism>
<evidence type="ECO:0000256" key="1">
    <source>
        <dbReference type="SAM" id="MobiDB-lite"/>
    </source>
</evidence>
<comment type="caution">
    <text evidence="2">The sequence shown here is derived from an EMBL/GenBank/DDBJ whole genome shotgun (WGS) entry which is preliminary data.</text>
</comment>
<evidence type="ECO:0000313" key="2">
    <source>
        <dbReference type="EMBL" id="KAH7062489.1"/>
    </source>
</evidence>
<accession>A0ABQ8GQM6</accession>
<dbReference type="Proteomes" id="UP000774617">
    <property type="component" value="Unassembled WGS sequence"/>
</dbReference>
<reference evidence="2 3" key="1">
    <citation type="journal article" date="2021" name="Nat. Commun.">
        <title>Genetic determinants of endophytism in the Arabidopsis root mycobiome.</title>
        <authorList>
            <person name="Mesny F."/>
            <person name="Miyauchi S."/>
            <person name="Thiergart T."/>
            <person name="Pickel B."/>
            <person name="Atanasova L."/>
            <person name="Karlsson M."/>
            <person name="Huettel B."/>
            <person name="Barry K.W."/>
            <person name="Haridas S."/>
            <person name="Chen C."/>
            <person name="Bauer D."/>
            <person name="Andreopoulos W."/>
            <person name="Pangilinan J."/>
            <person name="LaButti K."/>
            <person name="Riley R."/>
            <person name="Lipzen A."/>
            <person name="Clum A."/>
            <person name="Drula E."/>
            <person name="Henrissat B."/>
            <person name="Kohler A."/>
            <person name="Grigoriev I.V."/>
            <person name="Martin F.M."/>
            <person name="Hacquard S."/>
        </authorList>
    </citation>
    <scope>NUCLEOTIDE SEQUENCE [LARGE SCALE GENOMIC DNA]</scope>
    <source>
        <strain evidence="2 3">MPI-SDFR-AT-0080</strain>
    </source>
</reference>
<dbReference type="EMBL" id="JAGTJR010000003">
    <property type="protein sequence ID" value="KAH7062489.1"/>
    <property type="molecule type" value="Genomic_DNA"/>
</dbReference>
<protein>
    <submittedName>
        <fullName evidence="2">Uncharacterized protein</fullName>
    </submittedName>
</protein>
<evidence type="ECO:0000313" key="3">
    <source>
        <dbReference type="Proteomes" id="UP000774617"/>
    </source>
</evidence>
<name>A0ABQ8GQM6_9PEZI</name>
<keyword evidence="3" id="KW-1185">Reference proteome</keyword>
<proteinExistence type="predicted"/>
<sequence length="213" mass="23435">MHTPLRAGVIAYLSLPPIQLERKRRGRKMAFKLNHHTIPVPRRPIYLFTPVVKEKPHFPHLASVPSGVSARSPLSPPPDELTHRVAPAPESGNTLTSPTRKRAETGASRWECVAGRSDPAPGSESAQQCCARSASARQLFPEHTVYYPSWPLFFSFFFFCGMTRSVAGWSSPVVTASLHERGSTAAWIGTYVRVESVTTFLSRVPLGACRGGR</sequence>